<organism evidence="1">
    <name type="scientific">Tanacetum cinerariifolium</name>
    <name type="common">Dalmatian daisy</name>
    <name type="synonym">Chrysanthemum cinerariifolium</name>
    <dbReference type="NCBI Taxonomy" id="118510"/>
    <lineage>
        <taxon>Eukaryota</taxon>
        <taxon>Viridiplantae</taxon>
        <taxon>Streptophyta</taxon>
        <taxon>Embryophyta</taxon>
        <taxon>Tracheophyta</taxon>
        <taxon>Spermatophyta</taxon>
        <taxon>Magnoliopsida</taxon>
        <taxon>eudicotyledons</taxon>
        <taxon>Gunneridae</taxon>
        <taxon>Pentapetalae</taxon>
        <taxon>asterids</taxon>
        <taxon>campanulids</taxon>
        <taxon>Asterales</taxon>
        <taxon>Asteraceae</taxon>
        <taxon>Asteroideae</taxon>
        <taxon>Anthemideae</taxon>
        <taxon>Anthemidinae</taxon>
        <taxon>Tanacetum</taxon>
    </lineage>
</organism>
<name>A0A6L2LBS0_TANCI</name>
<evidence type="ECO:0000313" key="1">
    <source>
        <dbReference type="EMBL" id="GEU59128.1"/>
    </source>
</evidence>
<gene>
    <name evidence="1" type="ORF">Tci_031106</name>
</gene>
<reference evidence="1" key="1">
    <citation type="journal article" date="2019" name="Sci. Rep.">
        <title>Draft genome of Tanacetum cinerariifolium, the natural source of mosquito coil.</title>
        <authorList>
            <person name="Yamashiro T."/>
            <person name="Shiraishi A."/>
            <person name="Satake H."/>
            <person name="Nakayama K."/>
        </authorList>
    </citation>
    <scope>NUCLEOTIDE SEQUENCE</scope>
</reference>
<dbReference type="EMBL" id="BKCJ010004116">
    <property type="protein sequence ID" value="GEU59128.1"/>
    <property type="molecule type" value="Genomic_DNA"/>
</dbReference>
<sequence>MEASHAYQVDMQLNDEKKRTKHFILAVRGGKWVGPGRFGSWAKWVMGQTEEEEAKRIVGDEELLSNMVEASVSSVNDDSFNKSMLHMISKGYPHLDEIIDLTPFGVSTSSVGFDISFKTDTPNVNERERTPRVVVMVFKVQFNGNLVRDAKGGEFIGRGDAFVDSFKMCCTSDTFDVGYRVLIDLIFHRSLINNRDLVRDAKGNEFIGRG</sequence>
<protein>
    <submittedName>
        <fullName evidence="1">Uncharacterized protein</fullName>
    </submittedName>
</protein>
<accession>A0A6L2LBS0</accession>
<feature type="non-terminal residue" evidence="1">
    <location>
        <position position="210"/>
    </location>
</feature>
<dbReference type="AlphaFoldDB" id="A0A6L2LBS0"/>
<proteinExistence type="predicted"/>
<comment type="caution">
    <text evidence="1">The sequence shown here is derived from an EMBL/GenBank/DDBJ whole genome shotgun (WGS) entry which is preliminary data.</text>
</comment>